<reference evidence="3 4" key="1">
    <citation type="submission" date="2022-11" db="EMBL/GenBank/DDBJ databases">
        <title>Genome sequencing of Acetobacter type strain.</title>
        <authorList>
            <person name="Heo J."/>
            <person name="Lee D."/>
            <person name="Han B.-H."/>
            <person name="Hong S.-B."/>
            <person name="Kwon S.-W."/>
        </authorList>
    </citation>
    <scope>NUCLEOTIDE SEQUENCE [LARGE SCALE GENOMIC DNA]</scope>
    <source>
        <strain evidence="3 4">KACC 21251</strain>
    </source>
</reference>
<keyword evidence="1" id="KW-0812">Transmembrane</keyword>
<feature type="transmembrane region" description="Helical" evidence="1">
    <location>
        <begin position="99"/>
        <end position="120"/>
    </location>
</feature>
<feature type="domain" description="Acyltransferase 3" evidence="2">
    <location>
        <begin position="13"/>
        <end position="187"/>
    </location>
</feature>
<feature type="non-terminal residue" evidence="3">
    <location>
        <position position="1"/>
    </location>
</feature>
<dbReference type="Proteomes" id="UP001526446">
    <property type="component" value="Unassembled WGS sequence"/>
</dbReference>
<protein>
    <submittedName>
        <fullName evidence="3">Acyltransferase family protein</fullName>
    </submittedName>
</protein>
<gene>
    <name evidence="3" type="ORF">OQ252_12840</name>
</gene>
<accession>A0ABT3QAF9</accession>
<evidence type="ECO:0000313" key="4">
    <source>
        <dbReference type="Proteomes" id="UP001526446"/>
    </source>
</evidence>
<keyword evidence="3" id="KW-0808">Transferase</keyword>
<comment type="caution">
    <text evidence="3">The sequence shown here is derived from an EMBL/GenBank/DDBJ whole genome shotgun (WGS) entry which is preliminary data.</text>
</comment>
<proteinExistence type="predicted"/>
<organism evidence="3 4">
    <name type="scientific">Acetobacter farinalis</name>
    <dbReference type="NCBI Taxonomy" id="1260984"/>
    <lineage>
        <taxon>Bacteria</taxon>
        <taxon>Pseudomonadati</taxon>
        <taxon>Pseudomonadota</taxon>
        <taxon>Alphaproteobacteria</taxon>
        <taxon>Acetobacterales</taxon>
        <taxon>Acetobacteraceae</taxon>
        <taxon>Acetobacter</taxon>
    </lineage>
</organism>
<dbReference type="EMBL" id="JAPIUX010000037">
    <property type="protein sequence ID" value="MCX2562273.1"/>
    <property type="molecule type" value="Genomic_DNA"/>
</dbReference>
<keyword evidence="3" id="KW-0012">Acyltransferase</keyword>
<dbReference type="GO" id="GO:0016746">
    <property type="term" value="F:acyltransferase activity"/>
    <property type="evidence" value="ECO:0007669"/>
    <property type="project" value="UniProtKB-KW"/>
</dbReference>
<dbReference type="Pfam" id="PF01757">
    <property type="entry name" value="Acyl_transf_3"/>
    <property type="match status" value="1"/>
</dbReference>
<dbReference type="RefSeq" id="WP_265794607.1">
    <property type="nucleotide sequence ID" value="NZ_JAPIUX010000037.1"/>
</dbReference>
<name>A0ABT3QAF9_9PROT</name>
<keyword evidence="4" id="KW-1185">Reference proteome</keyword>
<evidence type="ECO:0000256" key="1">
    <source>
        <dbReference type="SAM" id="Phobius"/>
    </source>
</evidence>
<evidence type="ECO:0000259" key="2">
    <source>
        <dbReference type="Pfam" id="PF01757"/>
    </source>
</evidence>
<feature type="transmembrane region" description="Helical" evidence="1">
    <location>
        <begin position="68"/>
        <end position="87"/>
    </location>
</feature>
<feature type="transmembrane region" description="Helical" evidence="1">
    <location>
        <begin position="42"/>
        <end position="61"/>
    </location>
</feature>
<evidence type="ECO:0000313" key="3">
    <source>
        <dbReference type="EMBL" id="MCX2562273.1"/>
    </source>
</evidence>
<feature type="transmembrane region" description="Helical" evidence="1">
    <location>
        <begin position="12"/>
        <end position="30"/>
    </location>
</feature>
<keyword evidence="1" id="KW-0472">Membrane</keyword>
<feature type="transmembrane region" description="Helical" evidence="1">
    <location>
        <begin position="140"/>
        <end position="156"/>
    </location>
</feature>
<feature type="transmembrane region" description="Helical" evidence="1">
    <location>
        <begin position="168"/>
        <end position="187"/>
    </location>
</feature>
<sequence length="197" mass="23295">SNIVVDKSKKYIFCFVFISILFNQIKFSIYSMGYNVDFLNKFGSDFTGGYLCFFVLGYVIIGSKKNISNFYFLSSVFILSLMVFFTYKFDKSSGVINQYLHWYSTSIQIFICSICLYFILKFIFQKVSVKIINDIGKKSFGIYLFHYSIMYLAIFLTKTYDIKWYNKLSLYFFSSFILAYFLTCVLMKIKFLKKIIS</sequence>
<keyword evidence="1" id="KW-1133">Transmembrane helix</keyword>
<dbReference type="InterPro" id="IPR002656">
    <property type="entry name" value="Acyl_transf_3_dom"/>
</dbReference>